<accession>A0A9D2SBD8</accession>
<dbReference type="InterPro" id="IPR036439">
    <property type="entry name" value="Dockerin_dom_sf"/>
</dbReference>
<name>A0A9D2SBD8_9FIRM</name>
<dbReference type="Proteomes" id="UP000823921">
    <property type="component" value="Unassembled WGS sequence"/>
</dbReference>
<evidence type="ECO:0000313" key="3">
    <source>
        <dbReference type="Proteomes" id="UP000823921"/>
    </source>
</evidence>
<gene>
    <name evidence="2" type="ORF">H9712_06495</name>
</gene>
<comment type="caution">
    <text evidence="2">The sequence shown here is derived from an EMBL/GenBank/DDBJ whole genome shotgun (WGS) entry which is preliminary data.</text>
</comment>
<proteinExistence type="predicted"/>
<protein>
    <recommendedName>
        <fullName evidence="4">Dockerin domain-containing protein</fullName>
    </recommendedName>
</protein>
<dbReference type="GO" id="GO:0004553">
    <property type="term" value="F:hydrolase activity, hydrolyzing O-glycosyl compounds"/>
    <property type="evidence" value="ECO:0007669"/>
    <property type="project" value="InterPro"/>
</dbReference>
<evidence type="ECO:0000256" key="1">
    <source>
        <dbReference type="SAM" id="SignalP"/>
    </source>
</evidence>
<feature type="signal peptide" evidence="1">
    <location>
        <begin position="1"/>
        <end position="24"/>
    </location>
</feature>
<keyword evidence="1" id="KW-0732">Signal</keyword>
<dbReference type="Pfam" id="PF00404">
    <property type="entry name" value="Dockerin_1"/>
    <property type="match status" value="1"/>
</dbReference>
<dbReference type="SUPFAM" id="SSF63446">
    <property type="entry name" value="Type I dockerin domain"/>
    <property type="match status" value="1"/>
</dbReference>
<dbReference type="GO" id="GO:0000272">
    <property type="term" value="P:polysaccharide catabolic process"/>
    <property type="evidence" value="ECO:0007669"/>
    <property type="project" value="InterPro"/>
</dbReference>
<reference evidence="2" key="2">
    <citation type="submission" date="2021-04" db="EMBL/GenBank/DDBJ databases">
        <authorList>
            <person name="Gilroy R."/>
        </authorList>
    </citation>
    <scope>NUCLEOTIDE SEQUENCE</scope>
    <source>
        <strain evidence="2">CHK192-8294</strain>
    </source>
</reference>
<dbReference type="InterPro" id="IPR002105">
    <property type="entry name" value="Dockerin_1_rpt"/>
</dbReference>
<organism evidence="2 3">
    <name type="scientific">Candidatus Flavonifractor intestinigallinarum</name>
    <dbReference type="NCBI Taxonomy" id="2838586"/>
    <lineage>
        <taxon>Bacteria</taxon>
        <taxon>Bacillati</taxon>
        <taxon>Bacillota</taxon>
        <taxon>Clostridia</taxon>
        <taxon>Eubacteriales</taxon>
        <taxon>Oscillospiraceae</taxon>
        <taxon>Flavonifractor</taxon>
    </lineage>
</organism>
<feature type="chain" id="PRO_5038890799" description="Dockerin domain-containing protein" evidence="1">
    <location>
        <begin position="25"/>
        <end position="297"/>
    </location>
</feature>
<evidence type="ECO:0000313" key="2">
    <source>
        <dbReference type="EMBL" id="HJB80614.1"/>
    </source>
</evidence>
<dbReference type="EMBL" id="DWXO01000064">
    <property type="protein sequence ID" value="HJB80614.1"/>
    <property type="molecule type" value="Genomic_DNA"/>
</dbReference>
<dbReference type="AlphaFoldDB" id="A0A9D2SBD8"/>
<reference evidence="2" key="1">
    <citation type="journal article" date="2021" name="PeerJ">
        <title>Extensive microbial diversity within the chicken gut microbiome revealed by metagenomics and culture.</title>
        <authorList>
            <person name="Gilroy R."/>
            <person name="Ravi A."/>
            <person name="Getino M."/>
            <person name="Pursley I."/>
            <person name="Horton D.L."/>
            <person name="Alikhan N.F."/>
            <person name="Baker D."/>
            <person name="Gharbi K."/>
            <person name="Hall N."/>
            <person name="Watson M."/>
            <person name="Adriaenssens E.M."/>
            <person name="Foster-Nyarko E."/>
            <person name="Jarju S."/>
            <person name="Secka A."/>
            <person name="Antonio M."/>
            <person name="Oren A."/>
            <person name="Chaudhuri R.R."/>
            <person name="La Ragione R."/>
            <person name="Hildebrand F."/>
            <person name="Pallen M.J."/>
        </authorList>
    </citation>
    <scope>NUCLEOTIDE SEQUENCE</scope>
    <source>
        <strain evidence="2">CHK192-8294</strain>
    </source>
</reference>
<dbReference type="InterPro" id="IPR018247">
    <property type="entry name" value="EF_Hand_1_Ca_BS"/>
</dbReference>
<sequence length="297" mass="31556">MKHLLRYGLCLGVLTAALAGSALAATPDYTVDQDGTVNYYDYGWNRYFNVECTEGIIDGEDYAILFVEAELDPKTHKVKSYTINEDTVMYINQSSAMNGRFYLEGVKPRSMPDSVVLLGGKFSDGQSPKVLGTVIGHGVTVIGSVTSYHPGKPVTVELYQEGSTSDPVASTQIAASTGSGQVAQPFKLTGVPAGRYDLKVTKEGHTPYWVKGVPAETDIALKTPITLAVGDVDGNGSVNGLDLNTVTSSNNYGKLVSEAQVKTTDVNGDGNVNGLDLNLITSTSNYGKGTITTNYSE</sequence>
<dbReference type="PROSITE" id="PS00018">
    <property type="entry name" value="EF_HAND_1"/>
    <property type="match status" value="2"/>
</dbReference>
<dbReference type="CDD" id="cd14256">
    <property type="entry name" value="Dockerin_I"/>
    <property type="match status" value="1"/>
</dbReference>
<evidence type="ECO:0008006" key="4">
    <source>
        <dbReference type="Google" id="ProtNLM"/>
    </source>
</evidence>
<dbReference type="Gene3D" id="2.60.40.4130">
    <property type="match status" value="1"/>
</dbReference>